<evidence type="ECO:0000313" key="2">
    <source>
        <dbReference type="Proteomes" id="UP000215196"/>
    </source>
</evidence>
<dbReference type="AlphaFoldDB" id="A0A239X4L2"/>
<protein>
    <recommendedName>
        <fullName evidence="3">ASCH domain-containing protein</fullName>
    </recommendedName>
</protein>
<reference evidence="1 2" key="1">
    <citation type="submission" date="2017-06" db="EMBL/GenBank/DDBJ databases">
        <authorList>
            <consortium name="Pathogen Informatics"/>
        </authorList>
    </citation>
    <scope>NUCLEOTIDE SEQUENCE [LARGE SCALE GENOMIC DNA]</scope>
    <source>
        <strain evidence="1 2">NCTC13490</strain>
    </source>
</reference>
<dbReference type="RefSeq" id="WP_157727365.1">
    <property type="nucleotide sequence ID" value="NZ_LT906465.1"/>
</dbReference>
<dbReference type="Proteomes" id="UP000215196">
    <property type="component" value="Chromosome 1"/>
</dbReference>
<accession>A0A239X4L2</accession>
<proteinExistence type="predicted"/>
<evidence type="ECO:0000313" key="1">
    <source>
        <dbReference type="EMBL" id="SNV41671.1"/>
    </source>
</evidence>
<dbReference type="KEGG" id="ctak:4412677_00962"/>
<gene>
    <name evidence="1" type="ORF">SAMEA4412677_00962</name>
</gene>
<keyword evidence="2" id="KW-1185">Reference proteome</keyword>
<evidence type="ECO:0008006" key="3">
    <source>
        <dbReference type="Google" id="ProtNLM"/>
    </source>
</evidence>
<dbReference type="EMBL" id="LT906465">
    <property type="protein sequence ID" value="SNV41671.1"/>
    <property type="molecule type" value="Genomic_DNA"/>
</dbReference>
<sequence length="51" mass="6100">MKTLNLALKRIHFLEILSGEKKEEFRAFTDYYVDRLTVKNEKTVLLRVSEI</sequence>
<organism evidence="1 2">
    <name type="scientific">Chryseobacterium taklimakanense</name>
    <dbReference type="NCBI Taxonomy" id="536441"/>
    <lineage>
        <taxon>Bacteria</taxon>
        <taxon>Pseudomonadati</taxon>
        <taxon>Bacteroidota</taxon>
        <taxon>Flavobacteriia</taxon>
        <taxon>Flavobacteriales</taxon>
        <taxon>Weeksellaceae</taxon>
        <taxon>Chryseobacterium group</taxon>
        <taxon>Chryseobacterium</taxon>
    </lineage>
</organism>
<name>A0A239X4L2_9FLAO</name>